<protein>
    <submittedName>
        <fullName evidence="2">Uncharacterized protein</fullName>
    </submittedName>
</protein>
<organism evidence="2 3">
    <name type="scientific">Izhakiella capsodis</name>
    <dbReference type="NCBI Taxonomy" id="1367852"/>
    <lineage>
        <taxon>Bacteria</taxon>
        <taxon>Pseudomonadati</taxon>
        <taxon>Pseudomonadota</taxon>
        <taxon>Gammaproteobacteria</taxon>
        <taxon>Enterobacterales</taxon>
        <taxon>Erwiniaceae</taxon>
        <taxon>Izhakiella</taxon>
    </lineage>
</organism>
<keyword evidence="1" id="KW-1133">Transmembrane helix</keyword>
<keyword evidence="1" id="KW-0812">Transmembrane</keyword>
<evidence type="ECO:0000313" key="2">
    <source>
        <dbReference type="EMBL" id="SFN08327.1"/>
    </source>
</evidence>
<reference evidence="3" key="1">
    <citation type="submission" date="2016-10" db="EMBL/GenBank/DDBJ databases">
        <authorList>
            <person name="Varghese N."/>
            <person name="Submissions S."/>
        </authorList>
    </citation>
    <scope>NUCLEOTIDE SEQUENCE [LARGE SCALE GENOMIC DNA]</scope>
    <source>
        <strain evidence="3">N6PO6</strain>
    </source>
</reference>
<dbReference type="Proteomes" id="UP000242222">
    <property type="component" value="Unassembled WGS sequence"/>
</dbReference>
<dbReference type="EMBL" id="FOVC01000002">
    <property type="protein sequence ID" value="SFN08327.1"/>
    <property type="molecule type" value="Genomic_DNA"/>
</dbReference>
<evidence type="ECO:0000256" key="1">
    <source>
        <dbReference type="SAM" id="Phobius"/>
    </source>
</evidence>
<dbReference type="RefSeq" id="WP_092875692.1">
    <property type="nucleotide sequence ID" value="NZ_FOVC01000002.1"/>
</dbReference>
<dbReference type="AlphaFoldDB" id="A0A1I4W4K2"/>
<gene>
    <name evidence="2" type="ORF">SAMN05216516_102278</name>
</gene>
<dbReference type="OrthoDB" id="9998589at2"/>
<sequence length="511" mass="57002">MLNTYPEKVALKFSNLSKYNKGISLLEVSYFLILMTGVILFVNNYFFLQKESCESTFITQQIKKVTTSLNLYIKNLPFSADQSFPYEVTTSELIDRGFLSKSINTNSSLVDHEDNYILKFQTGDNSQHYVIAGLTFLCMDHLRTKSAMILNQLGFSGGSLTDENPSTLVGGSGAWHINLDDYKKIYSNPLIRKFHSCIFSISSYEPVVNKRGDFLKPNISSGDLNIVGMSANIDASLNDGGSWQPLFESDAIIINNNSNIKNVIIEVYTKNTNKLLSSKYYSGNEDKIFVSNKYLDRSLYLKVIPVDSSGHRGDPVTLPQNGYSINVTPYEGNLFKKINYLVQADIYNKDFSLPLNPRNDTRSDVGQCGVKGVTTPAGIDIKDLQLNLITSYDNSAYLKPHTFALMVNGVNILSLKVINPSLALTSLITLKSYDIRKNHILVAPGLTTTGNGFYLINKSCQKNDSEKIHFSISIDNITHFVDAINWVGTQPLWKPDSICITDDSVANGIYQ</sequence>
<dbReference type="STRING" id="1367852.SAMN05216516_102278"/>
<accession>A0A1I4W4K2</accession>
<proteinExistence type="predicted"/>
<keyword evidence="1" id="KW-0472">Membrane</keyword>
<feature type="transmembrane region" description="Helical" evidence="1">
    <location>
        <begin position="28"/>
        <end position="48"/>
    </location>
</feature>
<evidence type="ECO:0000313" key="3">
    <source>
        <dbReference type="Proteomes" id="UP000242222"/>
    </source>
</evidence>
<name>A0A1I4W4K2_9GAMM</name>
<keyword evidence="3" id="KW-1185">Reference proteome</keyword>